<dbReference type="Pfam" id="PF05757">
    <property type="entry name" value="PsbQ"/>
    <property type="match status" value="1"/>
</dbReference>
<dbReference type="SUPFAM" id="SSF101112">
    <property type="entry name" value="Oxygen-evolving enhancer protein 3"/>
    <property type="match status" value="1"/>
</dbReference>
<dbReference type="InterPro" id="IPR023222">
    <property type="entry name" value="PsbQ-like_dom_sf"/>
</dbReference>
<feature type="chain" id="PRO_5015684621" evidence="4">
    <location>
        <begin position="29"/>
        <end position="147"/>
    </location>
</feature>
<dbReference type="RefSeq" id="WP_106309008.1">
    <property type="nucleotide sequence ID" value="NZ_PVWO01000319.1"/>
</dbReference>
<dbReference type="InterPro" id="IPR017487">
    <property type="entry name" value="PSII_PsbQ_cyanobac"/>
</dbReference>
<dbReference type="Gene3D" id="1.20.120.290">
    <property type="entry name" value="Oxygen-evolving enhancer protein 3 (PsbQ), four-helix up-down bundle"/>
    <property type="match status" value="1"/>
</dbReference>
<keyword evidence="2" id="KW-0793">Thylakoid</keyword>
<keyword evidence="6" id="KW-1185">Reference proteome</keyword>
<gene>
    <name evidence="5" type="primary">psbQ</name>
    <name evidence="5" type="ORF">C7B77_20235</name>
</gene>
<keyword evidence="3" id="KW-0472">Membrane</keyword>
<comment type="caution">
    <text evidence="5">The sequence shown here is derived from an EMBL/GenBank/DDBJ whole genome shotgun (WGS) entry which is preliminary data.</text>
</comment>
<feature type="signal peptide" evidence="4">
    <location>
        <begin position="1"/>
        <end position="28"/>
    </location>
</feature>
<dbReference type="AlphaFoldDB" id="A0A2T1G642"/>
<dbReference type="GO" id="GO:0005509">
    <property type="term" value="F:calcium ion binding"/>
    <property type="evidence" value="ECO:0007669"/>
    <property type="project" value="InterPro"/>
</dbReference>
<name>A0A2T1G642_9CYAN</name>
<evidence type="ECO:0000256" key="1">
    <source>
        <dbReference type="ARBA" id="ARBA00004370"/>
    </source>
</evidence>
<evidence type="ECO:0000313" key="6">
    <source>
        <dbReference type="Proteomes" id="UP000238937"/>
    </source>
</evidence>
<dbReference type="PROSITE" id="PS51257">
    <property type="entry name" value="PROKAR_LIPOPROTEIN"/>
    <property type="match status" value="1"/>
</dbReference>
<dbReference type="EMBL" id="PVWO01000319">
    <property type="protein sequence ID" value="PSB52694.1"/>
    <property type="molecule type" value="Genomic_DNA"/>
</dbReference>
<evidence type="ECO:0000256" key="4">
    <source>
        <dbReference type="SAM" id="SignalP"/>
    </source>
</evidence>
<evidence type="ECO:0000256" key="2">
    <source>
        <dbReference type="ARBA" id="ARBA00023078"/>
    </source>
</evidence>
<accession>A0A2T1G642</accession>
<dbReference type="OrthoDB" id="425184at2"/>
<protein>
    <submittedName>
        <fullName evidence="5">Photosystem II protein PsbQ</fullName>
    </submittedName>
</protein>
<comment type="subcellular location">
    <subcellularLocation>
        <location evidence="1">Membrane</location>
    </subcellularLocation>
</comment>
<dbReference type="GO" id="GO:0015979">
    <property type="term" value="P:photosynthesis"/>
    <property type="evidence" value="ECO:0007669"/>
    <property type="project" value="InterPro"/>
</dbReference>
<evidence type="ECO:0000313" key="5">
    <source>
        <dbReference type="EMBL" id="PSB52694.1"/>
    </source>
</evidence>
<dbReference type="GO" id="GO:0009654">
    <property type="term" value="C:photosystem II oxygen evolving complex"/>
    <property type="evidence" value="ECO:0007669"/>
    <property type="project" value="InterPro"/>
</dbReference>
<proteinExistence type="predicted"/>
<keyword evidence="4" id="KW-0732">Signal</keyword>
<reference evidence="5 6" key="1">
    <citation type="submission" date="2018-03" db="EMBL/GenBank/DDBJ databases">
        <title>The ancient ancestry and fast evolution of plastids.</title>
        <authorList>
            <person name="Moore K.R."/>
            <person name="Magnabosco C."/>
            <person name="Momper L."/>
            <person name="Gold D.A."/>
            <person name="Bosak T."/>
            <person name="Fournier G.P."/>
        </authorList>
    </citation>
    <scope>NUCLEOTIDE SEQUENCE [LARGE SCALE GENOMIC DNA]</scope>
    <source>
        <strain evidence="5 6">CCALA 037</strain>
    </source>
</reference>
<sequence length="147" mass="16236">MSLFRPLISLLLLLVSVLVVSCSDGSQAKAPTYSAAQLTQIQATSKNVRTLTDRLPELATLIQERDWNNVKSFIHGPLGEIRTRMSGLSRELLPGSKEQALKISKEIFEHLNKIDAAAGDNDYKLAIRNYGEALKDLASFEKLIPQA</sequence>
<organism evidence="5 6">
    <name type="scientific">Chamaesiphon polymorphus CCALA 037</name>
    <dbReference type="NCBI Taxonomy" id="2107692"/>
    <lineage>
        <taxon>Bacteria</taxon>
        <taxon>Bacillati</taxon>
        <taxon>Cyanobacteriota</taxon>
        <taxon>Cyanophyceae</taxon>
        <taxon>Gomontiellales</taxon>
        <taxon>Chamaesiphonaceae</taxon>
        <taxon>Chamaesiphon</taxon>
    </lineage>
</organism>
<dbReference type="InterPro" id="IPR008797">
    <property type="entry name" value="PSII_PsbQ"/>
</dbReference>
<dbReference type="NCBIfam" id="TIGR03042">
    <property type="entry name" value="PS_II_psbQ_bact"/>
    <property type="match status" value="1"/>
</dbReference>
<dbReference type="GO" id="GO:0019898">
    <property type="term" value="C:extrinsic component of membrane"/>
    <property type="evidence" value="ECO:0007669"/>
    <property type="project" value="InterPro"/>
</dbReference>
<evidence type="ECO:0000256" key="3">
    <source>
        <dbReference type="ARBA" id="ARBA00023136"/>
    </source>
</evidence>
<dbReference type="Proteomes" id="UP000238937">
    <property type="component" value="Unassembled WGS sequence"/>
</dbReference>